<dbReference type="AlphaFoldDB" id="A0A0C2MQT7"/>
<dbReference type="Proteomes" id="UP000031668">
    <property type="component" value="Unassembled WGS sequence"/>
</dbReference>
<reference evidence="1 2" key="1">
    <citation type="journal article" date="2014" name="Genome Biol. Evol.">
        <title>The genome of the myxosporean Thelohanellus kitauei shows adaptations to nutrient acquisition within its fish host.</title>
        <authorList>
            <person name="Yang Y."/>
            <person name="Xiong J."/>
            <person name="Zhou Z."/>
            <person name="Huo F."/>
            <person name="Miao W."/>
            <person name="Ran C."/>
            <person name="Liu Y."/>
            <person name="Zhang J."/>
            <person name="Feng J."/>
            <person name="Wang M."/>
            <person name="Wang M."/>
            <person name="Wang L."/>
            <person name="Yao B."/>
        </authorList>
    </citation>
    <scope>NUCLEOTIDE SEQUENCE [LARGE SCALE GENOMIC DNA]</scope>
    <source>
        <strain evidence="1">Wuqing</strain>
    </source>
</reference>
<name>A0A0C2MQT7_THEKT</name>
<proteinExistence type="predicted"/>
<keyword evidence="2" id="KW-1185">Reference proteome</keyword>
<evidence type="ECO:0000313" key="1">
    <source>
        <dbReference type="EMBL" id="KII66655.1"/>
    </source>
</evidence>
<gene>
    <name evidence="1" type="ORF">RF11_01921</name>
</gene>
<accession>A0A0C2MQT7</accession>
<sequence length="236" mass="27511">MLGQRSSEVYKLAPVHFCTNFASTVNATLFTCYTATHLLGTHRQEVRVVEDSQLLNIKPLCCVLMSNEITVDFPNINPTHRIEFSGAVTARCNDSRNVEMVTGNTFKSEWTDQFTIMTFYFDIDIEETYYIITDIGVDVKIRDSKYALIDINRKVEIKHHNKFRISKTYYLSKRQTNCTFYNILISLPEINDPECVFQLNFTTLRLEFLKAETLECIEELVPPNRHQPQNVWLFNN</sequence>
<dbReference type="EMBL" id="JWZT01003493">
    <property type="protein sequence ID" value="KII66655.1"/>
    <property type="molecule type" value="Genomic_DNA"/>
</dbReference>
<protein>
    <submittedName>
        <fullName evidence="1">Uncharacterized protein</fullName>
    </submittedName>
</protein>
<organism evidence="1 2">
    <name type="scientific">Thelohanellus kitauei</name>
    <name type="common">Myxosporean</name>
    <dbReference type="NCBI Taxonomy" id="669202"/>
    <lineage>
        <taxon>Eukaryota</taxon>
        <taxon>Metazoa</taxon>
        <taxon>Cnidaria</taxon>
        <taxon>Myxozoa</taxon>
        <taxon>Myxosporea</taxon>
        <taxon>Bivalvulida</taxon>
        <taxon>Platysporina</taxon>
        <taxon>Myxobolidae</taxon>
        <taxon>Thelohanellus</taxon>
    </lineage>
</organism>
<comment type="caution">
    <text evidence="1">The sequence shown here is derived from an EMBL/GenBank/DDBJ whole genome shotgun (WGS) entry which is preliminary data.</text>
</comment>
<evidence type="ECO:0000313" key="2">
    <source>
        <dbReference type="Proteomes" id="UP000031668"/>
    </source>
</evidence>